<dbReference type="PANTHER" id="PTHR10381">
    <property type="entry name" value="ATP-DEPENDENT CLP PROTEASE PROTEOLYTIC SUBUNIT"/>
    <property type="match status" value="1"/>
</dbReference>
<evidence type="ECO:0000256" key="8">
    <source>
        <dbReference type="RuleBase" id="RU003567"/>
    </source>
</evidence>
<comment type="subcellular location">
    <subcellularLocation>
        <location evidence="6">Cytoplasm</location>
    </subcellularLocation>
</comment>
<accession>A0ABY8MEN5</accession>
<dbReference type="EC" id="3.4.21.92" evidence="6"/>
<sequence length="192" mass="21248">MPYLPNIFERQGGVERGYDIYSRLLIDRIVFLQGQIHDESADAVVAQLLFLDSQDPEKEISLYINSPGGSVTAGLAIYDTIKYIRPKVQAFCLGQAASMAAVILSAGEKGSRFILPSGRVMLHQPWGGAEGQSRDLAITAKEIVRLKDLLIGYVAENTGKKHGTIEKDMDRDFYLPAKEAVEYGVVDQIMQR</sequence>
<comment type="catalytic activity">
    <reaction evidence="5 6 7">
        <text>Hydrolysis of proteins to small peptides in the presence of ATP and magnesium. alpha-casein is the usual test substrate. In the absence of ATP, only oligopeptides shorter than five residues are hydrolyzed (such as succinyl-Leu-Tyr-|-NHMec, and Leu-Tyr-Leu-|-Tyr-Trp, in which cleavage of the -Tyr-|-Leu- and -Tyr-|-Trp bonds also occurs).</text>
        <dbReference type="EC" id="3.4.21.92"/>
    </reaction>
</comment>
<dbReference type="CDD" id="cd07017">
    <property type="entry name" value="S14_ClpP_2"/>
    <property type="match status" value="1"/>
</dbReference>
<comment type="similarity">
    <text evidence="1 6 8">Belongs to the peptidase S14 family.</text>
</comment>
<dbReference type="GO" id="GO:0008233">
    <property type="term" value="F:peptidase activity"/>
    <property type="evidence" value="ECO:0007669"/>
    <property type="project" value="UniProtKB-KW"/>
</dbReference>
<dbReference type="InterPro" id="IPR033135">
    <property type="entry name" value="ClpP_His_AS"/>
</dbReference>
<dbReference type="NCBIfam" id="NF009205">
    <property type="entry name" value="PRK12553.1"/>
    <property type="match status" value="1"/>
</dbReference>
<dbReference type="PRINTS" id="PR00127">
    <property type="entry name" value="CLPPROTEASEP"/>
</dbReference>
<dbReference type="EMBL" id="CP123443">
    <property type="protein sequence ID" value="WGK68436.1"/>
    <property type="molecule type" value="Genomic_DNA"/>
</dbReference>
<dbReference type="PANTHER" id="PTHR10381:SF11">
    <property type="entry name" value="ATP-DEPENDENT CLP PROTEASE PROTEOLYTIC SUBUNIT, MITOCHONDRIAL"/>
    <property type="match status" value="1"/>
</dbReference>
<keyword evidence="6" id="KW-0963">Cytoplasm</keyword>
<feature type="active site" evidence="6 7">
    <location>
        <position position="123"/>
    </location>
</feature>
<keyword evidence="4 6" id="KW-0720">Serine protease</keyword>
<dbReference type="Proteomes" id="UP001228690">
    <property type="component" value="Chromosome"/>
</dbReference>
<dbReference type="GO" id="GO:0006508">
    <property type="term" value="P:proteolysis"/>
    <property type="evidence" value="ECO:0007669"/>
    <property type="project" value="UniProtKB-KW"/>
</dbReference>
<proteinExistence type="inferred from homology"/>
<protein>
    <recommendedName>
        <fullName evidence="6 8">ATP-dependent Clp protease proteolytic subunit</fullName>
        <ecNumber evidence="6">3.4.21.92</ecNumber>
    </recommendedName>
    <alternativeName>
        <fullName evidence="6">Endopeptidase Clp</fullName>
    </alternativeName>
</protein>
<evidence type="ECO:0000256" key="6">
    <source>
        <dbReference type="HAMAP-Rule" id="MF_00444"/>
    </source>
</evidence>
<organism evidence="9 10">
    <name type="scientific">Candidatus Haliotispira prima</name>
    <dbReference type="NCBI Taxonomy" id="3034016"/>
    <lineage>
        <taxon>Bacteria</taxon>
        <taxon>Pseudomonadati</taxon>
        <taxon>Spirochaetota</taxon>
        <taxon>Spirochaetia</taxon>
        <taxon>Spirochaetales</taxon>
        <taxon>Spirochaetaceae</taxon>
        <taxon>Candidatus Haliotispira</taxon>
    </lineage>
</organism>
<evidence type="ECO:0000256" key="5">
    <source>
        <dbReference type="ARBA" id="ARBA00034021"/>
    </source>
</evidence>
<reference evidence="9 10" key="1">
    <citation type="submission" date="2023-04" db="EMBL/GenBank/DDBJ databases">
        <title>Spirochaete genome identified in red abalone sample constitutes a novel genus.</title>
        <authorList>
            <person name="Sharma S.P."/>
            <person name="Purcell C.M."/>
            <person name="Hyde J.R."/>
            <person name="Severin A.J."/>
        </authorList>
    </citation>
    <scope>NUCLEOTIDE SEQUENCE [LARGE SCALE GENOMIC DNA]</scope>
    <source>
        <strain evidence="9 10">SP-2023</strain>
    </source>
</reference>
<evidence type="ECO:0000256" key="2">
    <source>
        <dbReference type="ARBA" id="ARBA00022670"/>
    </source>
</evidence>
<dbReference type="InterPro" id="IPR029045">
    <property type="entry name" value="ClpP/crotonase-like_dom_sf"/>
</dbReference>
<evidence type="ECO:0000256" key="1">
    <source>
        <dbReference type="ARBA" id="ARBA00007039"/>
    </source>
</evidence>
<dbReference type="SUPFAM" id="SSF52096">
    <property type="entry name" value="ClpP/crotonase"/>
    <property type="match status" value="1"/>
</dbReference>
<evidence type="ECO:0000313" key="10">
    <source>
        <dbReference type="Proteomes" id="UP001228690"/>
    </source>
</evidence>
<evidence type="ECO:0000256" key="4">
    <source>
        <dbReference type="ARBA" id="ARBA00022825"/>
    </source>
</evidence>
<dbReference type="HAMAP" id="MF_00444">
    <property type="entry name" value="ClpP"/>
    <property type="match status" value="1"/>
</dbReference>
<keyword evidence="10" id="KW-1185">Reference proteome</keyword>
<keyword evidence="3 6" id="KW-0378">Hydrolase</keyword>
<gene>
    <name evidence="6" type="primary">clpP</name>
    <name evidence="9" type="ORF">P0082_08070</name>
</gene>
<dbReference type="Gene3D" id="3.90.226.10">
    <property type="entry name" value="2-enoyl-CoA Hydratase, Chain A, domain 1"/>
    <property type="match status" value="1"/>
</dbReference>
<evidence type="ECO:0000256" key="3">
    <source>
        <dbReference type="ARBA" id="ARBA00022801"/>
    </source>
</evidence>
<evidence type="ECO:0000256" key="7">
    <source>
        <dbReference type="PROSITE-ProRule" id="PRU10086"/>
    </source>
</evidence>
<dbReference type="NCBIfam" id="NF001368">
    <property type="entry name" value="PRK00277.1"/>
    <property type="match status" value="1"/>
</dbReference>
<name>A0ABY8MEN5_9SPIO</name>
<dbReference type="Pfam" id="PF00574">
    <property type="entry name" value="CLP_protease"/>
    <property type="match status" value="1"/>
</dbReference>
<feature type="active site" description="Nucleophile" evidence="6">
    <location>
        <position position="98"/>
    </location>
</feature>
<dbReference type="InterPro" id="IPR023562">
    <property type="entry name" value="ClpP/TepA"/>
</dbReference>
<keyword evidence="2 6" id="KW-0645">Protease</keyword>
<evidence type="ECO:0000313" key="9">
    <source>
        <dbReference type="EMBL" id="WGK68436.1"/>
    </source>
</evidence>
<comment type="subunit">
    <text evidence="6">Fourteen ClpP subunits assemble into 2 heptameric rings which stack back to back to give a disk-like structure with a central cavity, resembling the structure of eukaryotic proteasomes.</text>
</comment>
<dbReference type="PROSITE" id="PS00382">
    <property type="entry name" value="CLP_PROTEASE_HIS"/>
    <property type="match status" value="1"/>
</dbReference>
<comment type="function">
    <text evidence="6">Cleaves peptides in various proteins in a process that requires ATP hydrolysis. Has a chymotrypsin-like activity. Plays a major role in the degradation of misfolded proteins.</text>
</comment>
<dbReference type="RefSeq" id="WP_326926617.1">
    <property type="nucleotide sequence ID" value="NZ_CP123443.1"/>
</dbReference>
<dbReference type="InterPro" id="IPR001907">
    <property type="entry name" value="ClpP"/>
</dbReference>